<dbReference type="Ensembl" id="ENSFHET00000019888.1">
    <property type="protein sequence ID" value="ENSFHEP00000029366.1"/>
    <property type="gene ID" value="ENSFHEG00000014048.1"/>
</dbReference>
<dbReference type="AlphaFoldDB" id="A0A3Q2QP44"/>
<evidence type="ECO:0000313" key="2">
    <source>
        <dbReference type="Proteomes" id="UP000265000"/>
    </source>
</evidence>
<sequence length="169" mass="19759">MMSDLLTVNRLLLPVQRLLQHQLREFGTVALCLHVEVKIVIVGYSIRAECICANVGVEGVLHRETRPRYGTLRYFHGNVRFREAGRIVVDIHHLDLHAEELQWVLQKHLQVQQARDGLPTDFFPVYFFLHHQRAVLQVYLQVRCPRTWHRLEAASGKLLLFWHGVVQLT</sequence>
<proteinExistence type="predicted"/>
<dbReference type="GeneTree" id="ENSGT00960000186715"/>
<reference evidence="1" key="2">
    <citation type="submission" date="2025-09" db="UniProtKB">
        <authorList>
            <consortium name="Ensembl"/>
        </authorList>
    </citation>
    <scope>IDENTIFICATION</scope>
</reference>
<keyword evidence="2" id="KW-1185">Reference proteome</keyword>
<accession>A0A3Q2QP44</accession>
<name>A0A3Q2QP44_FUNHE</name>
<organism evidence="1 2">
    <name type="scientific">Fundulus heteroclitus</name>
    <name type="common">Killifish</name>
    <name type="synonym">Mummichog</name>
    <dbReference type="NCBI Taxonomy" id="8078"/>
    <lineage>
        <taxon>Eukaryota</taxon>
        <taxon>Metazoa</taxon>
        <taxon>Chordata</taxon>
        <taxon>Craniata</taxon>
        <taxon>Vertebrata</taxon>
        <taxon>Euteleostomi</taxon>
        <taxon>Actinopterygii</taxon>
        <taxon>Neopterygii</taxon>
        <taxon>Teleostei</taxon>
        <taxon>Neoteleostei</taxon>
        <taxon>Acanthomorphata</taxon>
        <taxon>Ovalentaria</taxon>
        <taxon>Atherinomorphae</taxon>
        <taxon>Cyprinodontiformes</taxon>
        <taxon>Fundulidae</taxon>
        <taxon>Fundulus</taxon>
    </lineage>
</organism>
<reference evidence="1" key="1">
    <citation type="submission" date="2025-08" db="UniProtKB">
        <authorList>
            <consortium name="Ensembl"/>
        </authorList>
    </citation>
    <scope>IDENTIFICATION</scope>
</reference>
<evidence type="ECO:0000313" key="1">
    <source>
        <dbReference type="Ensembl" id="ENSFHEP00000029366.1"/>
    </source>
</evidence>
<protein>
    <submittedName>
        <fullName evidence="1">Uncharacterized protein</fullName>
    </submittedName>
</protein>
<dbReference type="Proteomes" id="UP000265000">
    <property type="component" value="Unplaced"/>
</dbReference>